<dbReference type="PANTHER" id="PTHR37533">
    <property type="entry name" value="FLAGELLAR HOOK-LENGTH CONTROL PROTEIN"/>
    <property type="match status" value="1"/>
</dbReference>
<feature type="domain" description="Flagellar hook-length control protein-like C-terminal" evidence="2">
    <location>
        <begin position="320"/>
        <end position="402"/>
    </location>
</feature>
<sequence>MNSMIISTQFKGPSNNAKEKNTVKNKDTEFNDCLKGALSKNQNEIKNSKQSIKEEKANESNSKNEIKEKKSEEKIEQSDEVKSNEQDSQESENIQDNIQHLFYLIDSIIEDIKLDKISADDHAKLQNIEELTDNIKMLFSQKNLDVNNEYLEKVIKDLDIISNNLLKSNLDNIINTIQISENKSMDSISSYIKVLEDLESIINEIKINVEEKKIETNFDSELVSRENKDIDKVKLSQVNSDITEENKSSTKINDIPIEINKREVLQEDMPKNYQSNYNENDNSIKSNFIIDSKVEIIDKTATKSTSVLMDKFEVINQIKEQVVFNNKGDIQVAKINLKPESLGEVTINLSMQEGSVTGKVLVENQDIKALLENNINQLKEAISSKGINIEGFSVSVGKDSQSHSNNNFFSHKKKKIDIDLDELSDSDYIDIISNNYQEAFSEKGSLDITI</sequence>
<comment type="caution">
    <text evidence="3">The sequence shown here is derived from an EMBL/GenBank/DDBJ whole genome shotgun (WGS) entry which is preliminary data.</text>
</comment>
<reference evidence="3" key="1">
    <citation type="submission" date="2019-12" db="EMBL/GenBank/DDBJ databases">
        <title>Clostridiaceae gen. nov. sp. nov., isolated from sediment in Xinjiang, China.</title>
        <authorList>
            <person name="Zhang R."/>
        </authorList>
    </citation>
    <scope>NUCLEOTIDE SEQUENCE</scope>
    <source>
        <strain evidence="3">D2Q-11</strain>
    </source>
</reference>
<accession>A0A942V2C1</accession>
<keyword evidence="3" id="KW-0966">Cell projection</keyword>
<evidence type="ECO:0000259" key="2">
    <source>
        <dbReference type="Pfam" id="PF02120"/>
    </source>
</evidence>
<organism evidence="3 4">
    <name type="scientific">Anaeromonas frigoriresistens</name>
    <dbReference type="NCBI Taxonomy" id="2683708"/>
    <lineage>
        <taxon>Bacteria</taxon>
        <taxon>Bacillati</taxon>
        <taxon>Bacillota</taxon>
        <taxon>Tissierellia</taxon>
        <taxon>Tissierellales</taxon>
        <taxon>Thermohalobacteraceae</taxon>
        <taxon>Anaeromonas</taxon>
    </lineage>
</organism>
<dbReference type="Proteomes" id="UP000724672">
    <property type="component" value="Unassembled WGS sequence"/>
</dbReference>
<evidence type="ECO:0000313" key="4">
    <source>
        <dbReference type="Proteomes" id="UP000724672"/>
    </source>
</evidence>
<gene>
    <name evidence="3" type="ORF">GOQ27_15335</name>
</gene>
<dbReference type="PANTHER" id="PTHR37533:SF2">
    <property type="entry name" value="FLAGELLAR HOOK-LENGTH CONTROL PROTEIN"/>
    <property type="match status" value="1"/>
</dbReference>
<protein>
    <submittedName>
        <fullName evidence="3">Flagellar hook-length control protein FliK</fullName>
    </submittedName>
</protein>
<dbReference type="EMBL" id="WSFT01000053">
    <property type="protein sequence ID" value="MBS4539847.1"/>
    <property type="molecule type" value="Genomic_DNA"/>
</dbReference>
<dbReference type="Pfam" id="PF02120">
    <property type="entry name" value="Flg_hook"/>
    <property type="match status" value="1"/>
</dbReference>
<feature type="compositionally biased region" description="Polar residues" evidence="1">
    <location>
        <begin position="1"/>
        <end position="16"/>
    </location>
</feature>
<dbReference type="AlphaFoldDB" id="A0A942V2C1"/>
<dbReference type="Gene3D" id="3.30.750.140">
    <property type="match status" value="1"/>
</dbReference>
<keyword evidence="4" id="KW-1185">Reference proteome</keyword>
<proteinExistence type="predicted"/>
<keyword evidence="3" id="KW-0282">Flagellum</keyword>
<evidence type="ECO:0000313" key="3">
    <source>
        <dbReference type="EMBL" id="MBS4539847.1"/>
    </source>
</evidence>
<dbReference type="InterPro" id="IPR021136">
    <property type="entry name" value="Flagellar_hook_control-like_C"/>
</dbReference>
<feature type="region of interest" description="Disordered" evidence="1">
    <location>
        <begin position="1"/>
        <end position="93"/>
    </location>
</feature>
<dbReference type="CDD" id="cd17470">
    <property type="entry name" value="T3SS_Flik_C"/>
    <property type="match status" value="1"/>
</dbReference>
<dbReference type="InterPro" id="IPR052563">
    <property type="entry name" value="FliK"/>
</dbReference>
<keyword evidence="3" id="KW-0969">Cilium</keyword>
<dbReference type="RefSeq" id="WP_203367758.1">
    <property type="nucleotide sequence ID" value="NZ_WSFT01000053.1"/>
</dbReference>
<dbReference type="InterPro" id="IPR038610">
    <property type="entry name" value="FliK-like_C_sf"/>
</dbReference>
<feature type="compositionally biased region" description="Polar residues" evidence="1">
    <location>
        <begin position="39"/>
        <end position="50"/>
    </location>
</feature>
<feature type="compositionally biased region" description="Basic and acidic residues" evidence="1">
    <location>
        <begin position="17"/>
        <end position="29"/>
    </location>
</feature>
<name>A0A942V2C1_9FIRM</name>
<feature type="compositionally biased region" description="Basic and acidic residues" evidence="1">
    <location>
        <begin position="51"/>
        <end position="85"/>
    </location>
</feature>
<evidence type="ECO:0000256" key="1">
    <source>
        <dbReference type="SAM" id="MobiDB-lite"/>
    </source>
</evidence>